<dbReference type="AlphaFoldDB" id="A0A2H2ZXF3"/>
<feature type="transmembrane region" description="Helical" evidence="2">
    <location>
        <begin position="154"/>
        <end position="175"/>
    </location>
</feature>
<sequence length="567" mass="65236">MASVYTLPPSPPNFDGVGIFYISWCASWTTLVLAGMLFCWLNRDIPVLKIRGLPLSFCAIAFLHFYWILAQITYPVGRTLPVVLAYDIQYFFMSLWFPLGVALFHASNLRFLRVAQLQRQFTDPAARRVETGCNKGGKASWLCRLRSYDHTKRSLVLIGFGMVVQFLLTIGMWVACRKYHPTFGIPGTELRGETIPEQVVELGRGWEWWPSVLWQVVWTWIVAPFLIWRAWGIRDTMGWRTQTIGCCISNLHATPMFMIASYVPAFDKVNQYFTPSQWIHLSILMFEIFTVFVPVFQVFRIRAQQKRAARLNAEWDTFSTAHTLCASSSEDWIFSAKASTPKMRAVDLFDEDLGDRFLTMNVLEQVLSEDPGPLQEFSALRDFSGENVAFLTSVAKWKSSWIEKLSSEQRRQMYNSALAIYIDYISPRDAEFPLNLSSSEVKRLQAIFEKAARAVCGESYINPATPFDIEVAPVRFYETGSPLETNSRATHRGRYHGEIPDAFDVTVFDSIESHIKYLVLTNTWPKFVDEMQSRKRRQSTETTQTERTWKSGSTLTNRIMHLVHHVM</sequence>
<feature type="transmembrane region" description="Helical" evidence="2">
    <location>
        <begin position="90"/>
        <end position="112"/>
    </location>
</feature>
<proteinExistence type="predicted"/>
<dbReference type="OrthoDB" id="5313079at2759"/>
<feature type="transmembrane region" description="Helical" evidence="2">
    <location>
        <begin position="20"/>
        <end position="41"/>
    </location>
</feature>
<keyword evidence="3" id="KW-0675">Receptor</keyword>
<accession>A0A2H2ZXF3</accession>
<feature type="region of interest" description="Disordered" evidence="1">
    <location>
        <begin position="531"/>
        <end position="550"/>
    </location>
</feature>
<dbReference type="SUPFAM" id="SSF48097">
    <property type="entry name" value="Regulator of G-protein signaling, RGS"/>
    <property type="match status" value="1"/>
</dbReference>
<dbReference type="Gene3D" id="1.10.167.10">
    <property type="entry name" value="Regulator of G-protein Signalling 4, domain 2"/>
    <property type="match status" value="1"/>
</dbReference>
<evidence type="ECO:0000256" key="2">
    <source>
        <dbReference type="SAM" id="Phobius"/>
    </source>
</evidence>
<keyword evidence="2" id="KW-0472">Membrane</keyword>
<evidence type="ECO:0000313" key="3">
    <source>
        <dbReference type="EMBL" id="OTA03894.1"/>
    </source>
</evidence>
<organism evidence="3 4">
    <name type="scientific">Trichoderma parareesei</name>
    <name type="common">Filamentous fungus</name>
    <dbReference type="NCBI Taxonomy" id="858221"/>
    <lineage>
        <taxon>Eukaryota</taxon>
        <taxon>Fungi</taxon>
        <taxon>Dikarya</taxon>
        <taxon>Ascomycota</taxon>
        <taxon>Pezizomycotina</taxon>
        <taxon>Sordariomycetes</taxon>
        <taxon>Hypocreomycetidae</taxon>
        <taxon>Hypocreales</taxon>
        <taxon>Hypocreaceae</taxon>
        <taxon>Trichoderma</taxon>
    </lineage>
</organism>
<dbReference type="EMBL" id="LFMI01000456">
    <property type="protein sequence ID" value="OTA03894.1"/>
    <property type="molecule type" value="Genomic_DNA"/>
</dbReference>
<keyword evidence="2" id="KW-1133">Transmembrane helix</keyword>
<name>A0A2H2ZXF3_TRIPA</name>
<feature type="transmembrane region" description="Helical" evidence="2">
    <location>
        <begin position="278"/>
        <end position="299"/>
    </location>
</feature>
<evidence type="ECO:0000256" key="1">
    <source>
        <dbReference type="SAM" id="MobiDB-lite"/>
    </source>
</evidence>
<keyword evidence="4" id="KW-1185">Reference proteome</keyword>
<dbReference type="InterPro" id="IPR044926">
    <property type="entry name" value="RGS_subdomain_2"/>
</dbReference>
<feature type="transmembrane region" description="Helical" evidence="2">
    <location>
        <begin position="243"/>
        <end position="266"/>
    </location>
</feature>
<dbReference type="Proteomes" id="UP000219286">
    <property type="component" value="Unassembled WGS sequence"/>
</dbReference>
<feature type="transmembrane region" description="Helical" evidence="2">
    <location>
        <begin position="212"/>
        <end position="231"/>
    </location>
</feature>
<feature type="transmembrane region" description="Helical" evidence="2">
    <location>
        <begin position="53"/>
        <end position="70"/>
    </location>
</feature>
<reference evidence="3 4" key="1">
    <citation type="journal article" date="2015" name="Genome Announc.">
        <title>Genome sequence and annotation of Trichoderma parareesei, the ancestor of the cellulase producer Trichoderma reesei.</title>
        <authorList>
            <person name="Yang D."/>
            <person name="Pomraning K."/>
            <person name="Kopchinskiy A."/>
            <person name="Karimi Aghcheh R."/>
            <person name="Atanasova L."/>
            <person name="Chenthamara K."/>
            <person name="Baker S.E."/>
            <person name="Zhang R."/>
            <person name="Shen Q."/>
            <person name="Freitag M."/>
            <person name="Kubicek C.P."/>
            <person name="Druzhinina I.S."/>
        </authorList>
    </citation>
    <scope>NUCLEOTIDE SEQUENCE [LARGE SCALE GENOMIC DNA]</scope>
    <source>
        <strain evidence="3 4">CBS 125925</strain>
    </source>
</reference>
<protein>
    <submittedName>
        <fullName evidence="3">G-protein-coupled receptor</fullName>
    </submittedName>
</protein>
<evidence type="ECO:0000313" key="4">
    <source>
        <dbReference type="Proteomes" id="UP000219286"/>
    </source>
</evidence>
<keyword evidence="2" id="KW-0812">Transmembrane</keyword>
<dbReference type="InterPro" id="IPR036305">
    <property type="entry name" value="RGS_sf"/>
</dbReference>
<gene>
    <name evidence="3" type="ORF">A9Z42_0044580</name>
</gene>
<comment type="caution">
    <text evidence="3">The sequence shown here is derived from an EMBL/GenBank/DDBJ whole genome shotgun (WGS) entry which is preliminary data.</text>
</comment>